<organism evidence="2 3">
    <name type="scientific">Leucocoprinus birnbaumii</name>
    <dbReference type="NCBI Taxonomy" id="56174"/>
    <lineage>
        <taxon>Eukaryota</taxon>
        <taxon>Fungi</taxon>
        <taxon>Dikarya</taxon>
        <taxon>Basidiomycota</taxon>
        <taxon>Agaricomycotina</taxon>
        <taxon>Agaricomycetes</taxon>
        <taxon>Agaricomycetidae</taxon>
        <taxon>Agaricales</taxon>
        <taxon>Agaricineae</taxon>
        <taxon>Agaricaceae</taxon>
        <taxon>Leucocoprinus</taxon>
    </lineage>
</organism>
<gene>
    <name evidence="2" type="ORF">NP233_g8103</name>
</gene>
<evidence type="ECO:0000256" key="1">
    <source>
        <dbReference type="SAM" id="MobiDB-lite"/>
    </source>
</evidence>
<name>A0AAD5VRF8_9AGAR</name>
<evidence type="ECO:0000313" key="3">
    <source>
        <dbReference type="Proteomes" id="UP001213000"/>
    </source>
</evidence>
<dbReference type="AlphaFoldDB" id="A0AAD5VRF8"/>
<feature type="region of interest" description="Disordered" evidence="1">
    <location>
        <begin position="97"/>
        <end position="172"/>
    </location>
</feature>
<accession>A0AAD5VRF8</accession>
<evidence type="ECO:0000313" key="2">
    <source>
        <dbReference type="EMBL" id="KAJ3564729.1"/>
    </source>
</evidence>
<feature type="compositionally biased region" description="Basic and acidic residues" evidence="1">
    <location>
        <begin position="161"/>
        <end position="172"/>
    </location>
</feature>
<dbReference type="EMBL" id="JANIEX010000635">
    <property type="protein sequence ID" value="KAJ3564729.1"/>
    <property type="molecule type" value="Genomic_DNA"/>
</dbReference>
<comment type="caution">
    <text evidence="2">The sequence shown here is derived from an EMBL/GenBank/DDBJ whole genome shotgun (WGS) entry which is preliminary data.</text>
</comment>
<dbReference type="Proteomes" id="UP001213000">
    <property type="component" value="Unassembled WGS sequence"/>
</dbReference>
<reference evidence="2" key="1">
    <citation type="submission" date="2022-07" db="EMBL/GenBank/DDBJ databases">
        <title>Genome Sequence of Leucocoprinus birnbaumii.</title>
        <authorList>
            <person name="Buettner E."/>
        </authorList>
    </citation>
    <scope>NUCLEOTIDE SEQUENCE</scope>
    <source>
        <strain evidence="2">VT141</strain>
    </source>
</reference>
<sequence length="202" mass="22774">MLNELDSRLEVYTKGSSTKGAVFHCFVIGTETDKFSEFCVDGCSGDLRCETELAAQVVCLSPITSSELDCTHQINSSRPAKLQNQEFMTLKRTMRKPTTTIHPHPHHFLSPPPCPSYSSHPHPTPASYSYLAQVSSTPTSSNSLSSSHYPHPRSSSSSSHHQHDDDRAMKDRKTIHPYYQYLRNRSIQSSLEMMMIVHHSMH</sequence>
<feature type="compositionally biased region" description="Low complexity" evidence="1">
    <location>
        <begin position="116"/>
        <end position="159"/>
    </location>
</feature>
<proteinExistence type="predicted"/>
<keyword evidence="3" id="KW-1185">Reference proteome</keyword>
<protein>
    <submittedName>
        <fullName evidence="2">Uncharacterized protein</fullName>
    </submittedName>
</protein>